<protein>
    <submittedName>
        <fullName evidence="1">Uncharacterized protein</fullName>
    </submittedName>
</protein>
<dbReference type="OrthoDB" id="1452770at2"/>
<reference evidence="1 2" key="1">
    <citation type="submission" date="2015-12" db="EMBL/GenBank/DDBJ databases">
        <title>Genome sequence of Mucilaginibacter gotjawali.</title>
        <authorList>
            <person name="Lee J.S."/>
            <person name="Lee K.C."/>
            <person name="Kim K.K."/>
            <person name="Lee B.W."/>
        </authorList>
    </citation>
    <scope>NUCLEOTIDE SEQUENCE [LARGE SCALE GENOMIC DNA]</scope>
    <source>
        <strain evidence="1 2">SA3-7</strain>
    </source>
</reference>
<dbReference type="EMBL" id="AP017313">
    <property type="protein sequence ID" value="BAU56057.1"/>
    <property type="molecule type" value="Genomic_DNA"/>
</dbReference>
<keyword evidence="2" id="KW-1185">Reference proteome</keyword>
<evidence type="ECO:0000313" key="2">
    <source>
        <dbReference type="Proteomes" id="UP000218263"/>
    </source>
</evidence>
<dbReference type="Proteomes" id="UP000218263">
    <property type="component" value="Chromosome"/>
</dbReference>
<gene>
    <name evidence="1" type="ORF">MgSA37_04249</name>
</gene>
<evidence type="ECO:0000313" key="1">
    <source>
        <dbReference type="EMBL" id="BAU56057.1"/>
    </source>
</evidence>
<dbReference type="AlphaFoldDB" id="A0A0X8X6M8"/>
<dbReference type="KEGG" id="mgot:MgSA37_04249"/>
<organism evidence="1 2">
    <name type="scientific">Mucilaginibacter gotjawali</name>
    <dbReference type="NCBI Taxonomy" id="1550579"/>
    <lineage>
        <taxon>Bacteria</taxon>
        <taxon>Pseudomonadati</taxon>
        <taxon>Bacteroidota</taxon>
        <taxon>Sphingobacteriia</taxon>
        <taxon>Sphingobacteriales</taxon>
        <taxon>Sphingobacteriaceae</taxon>
        <taxon>Mucilaginibacter</taxon>
    </lineage>
</organism>
<sequence>MKLTCLTVIAFFLFSCDKKHPGEQSTSLLSNILSITDNEDKGIKEIVNFYGGSCEYSIGTTISTDSGTAKFFELKLSKSDVADKYANIPEFTASNLAYTFYKNLKNENRNYKEIHSVLILNGKEKYESKYTLDQLEQIATKMQVFNKAIELIKTKNYDGLKAILSNESYTNAAKDTLIANLKKIDLTFGNVKGFILFGARFETHDGFNVLNIIGAMLRDKKNNQVSITIDLKPTEDKIHFLDYNFPQN</sequence>
<dbReference type="PROSITE" id="PS51257">
    <property type="entry name" value="PROKAR_LIPOPROTEIN"/>
    <property type="match status" value="1"/>
</dbReference>
<dbReference type="RefSeq" id="WP_096354635.1">
    <property type="nucleotide sequence ID" value="NZ_AP017313.1"/>
</dbReference>
<name>A0A0X8X6M8_9SPHI</name>
<accession>A0A0X8X6M8</accession>
<proteinExistence type="predicted"/>